<keyword evidence="18" id="KW-1185">Reference proteome</keyword>
<dbReference type="FunFam" id="3.40.50.200:FF:000015">
    <property type="entry name" value="Tripeptidyl peptidase A"/>
    <property type="match status" value="1"/>
</dbReference>
<keyword evidence="7 15" id="KW-0479">Metal-binding</keyword>
<organism evidence="17 18">
    <name type="scientific">Sphaerulina musiva (strain SO2202)</name>
    <name type="common">Poplar stem canker fungus</name>
    <name type="synonym">Septoria musiva</name>
    <dbReference type="NCBI Taxonomy" id="692275"/>
    <lineage>
        <taxon>Eukaryota</taxon>
        <taxon>Fungi</taxon>
        <taxon>Dikarya</taxon>
        <taxon>Ascomycota</taxon>
        <taxon>Pezizomycotina</taxon>
        <taxon>Dothideomycetes</taxon>
        <taxon>Dothideomycetidae</taxon>
        <taxon>Mycosphaerellales</taxon>
        <taxon>Mycosphaerellaceae</taxon>
        <taxon>Sphaerulina</taxon>
    </lineage>
</organism>
<evidence type="ECO:0000256" key="5">
    <source>
        <dbReference type="ARBA" id="ARBA00022525"/>
    </source>
</evidence>
<keyword evidence="14" id="KW-0325">Glycoprotein</keyword>
<dbReference type="Proteomes" id="UP000016931">
    <property type="component" value="Unassembled WGS sequence"/>
</dbReference>
<keyword evidence="10 15" id="KW-0720">Serine protease</keyword>
<feature type="binding site" evidence="15">
    <location>
        <position position="544"/>
    </location>
    <ligand>
        <name>Ca(2+)</name>
        <dbReference type="ChEBI" id="CHEBI:29108"/>
    </ligand>
</feature>
<accession>N1QJD9</accession>
<dbReference type="SUPFAM" id="SSF52743">
    <property type="entry name" value="Subtilisin-like"/>
    <property type="match status" value="1"/>
</dbReference>
<dbReference type="InterPro" id="IPR036852">
    <property type="entry name" value="Peptidase_S8/S53_dom_sf"/>
</dbReference>
<dbReference type="PANTHER" id="PTHR14218:SF34">
    <property type="entry name" value="TRIPEPTIDYL-PEPTIDASE SED4"/>
    <property type="match status" value="1"/>
</dbReference>
<evidence type="ECO:0000256" key="15">
    <source>
        <dbReference type="PROSITE-ProRule" id="PRU01032"/>
    </source>
</evidence>
<dbReference type="EC" id="3.4.14.10" evidence="4"/>
<feature type="binding site" evidence="15">
    <location>
        <position position="545"/>
    </location>
    <ligand>
        <name>Ca(2+)</name>
        <dbReference type="ChEBI" id="CHEBI:29108"/>
    </ligand>
</feature>
<comment type="catalytic activity">
    <reaction evidence="1">
        <text>Release of an N-terminal tripeptide from a polypeptide.</text>
        <dbReference type="EC" id="3.4.14.10"/>
    </reaction>
</comment>
<keyword evidence="6 15" id="KW-0645">Protease</keyword>
<evidence type="ECO:0000313" key="17">
    <source>
        <dbReference type="EMBL" id="EMF16402.1"/>
    </source>
</evidence>
<evidence type="ECO:0000256" key="6">
    <source>
        <dbReference type="ARBA" id="ARBA00022670"/>
    </source>
</evidence>
<dbReference type="OMA" id="PEIAWEG"/>
<keyword evidence="11 15" id="KW-0106">Calcium</keyword>
<dbReference type="OrthoDB" id="409122at2759"/>
<keyword evidence="9 15" id="KW-0378">Hydrolase</keyword>
<keyword evidence="8" id="KW-0732">Signal</keyword>
<dbReference type="HOGENOM" id="CLU_013783_3_3_1"/>
<dbReference type="GO" id="GO:0004252">
    <property type="term" value="F:serine-type endopeptidase activity"/>
    <property type="evidence" value="ECO:0007669"/>
    <property type="project" value="UniProtKB-UniRule"/>
</dbReference>
<evidence type="ECO:0000256" key="10">
    <source>
        <dbReference type="ARBA" id="ARBA00022825"/>
    </source>
</evidence>
<dbReference type="RefSeq" id="XP_016764523.1">
    <property type="nucleotide sequence ID" value="XM_016902282.1"/>
</dbReference>
<comment type="subcellular location">
    <subcellularLocation>
        <location evidence="3">Secreted</location>
        <location evidence="3">Extracellular space</location>
    </subcellularLocation>
</comment>
<dbReference type="Pfam" id="PF09286">
    <property type="entry name" value="Pro-kuma_activ"/>
    <property type="match status" value="1"/>
</dbReference>
<evidence type="ECO:0000256" key="1">
    <source>
        <dbReference type="ARBA" id="ARBA00001910"/>
    </source>
</evidence>
<dbReference type="EMBL" id="KB456260">
    <property type="protein sequence ID" value="EMF16402.1"/>
    <property type="molecule type" value="Genomic_DNA"/>
</dbReference>
<protein>
    <recommendedName>
        <fullName evidence="4">tripeptidyl-peptidase II</fullName>
        <ecNumber evidence="4">3.4.14.10</ecNumber>
    </recommendedName>
</protein>
<comment type="function">
    <text evidence="2">Secreted tripeptidyl-peptidase which degrades proteins at acidic pHs and is involved in virulence.</text>
</comment>
<sequence length="625" mass="67728">MVHECLSGLPHGWSVSDSTVYNNTLMHLSVSLKYQNLNKLESQLALVSTPGSPKYGQYQDLDSQNAMFAPSTDAANKVKSWLSKSGATNIVSDGVTVRFDSSVAKANQMMSAAFKLYTDGQTTKLRTMSYSVPEDLAQYIDIISPTTYFGEMKAQAVLPREEEIPTLTTRDKPSQPQLNPACTTTYVSKRTGRHYDLLTPQCLSELYNTGGYKVDPKSGSSIAFANFVNQTPSYSDLDLFEKAFNIPEQNFTVLALLNGAVNDQNPLTEMDGEANLDVQNIVGLVDGLPIYTYITGGIAPAIPDLQSPNASLDTNEPFAEYYQYLLSQPNSKLPYIFSQSYGDHENTVPPKYAARVCNMIGMLGLRGRTVLASSGDQGTGVICRANLPPGNVIEGAPQFEPRFPTTCPYVTGVGGTQSFNNEIAWNATGGGFSKYFKTAWYQKSAINTYLSKHISPATKTYYSSNNFVDFHGRAIPDIAAHSLYPDYATFINGSIAPNGGTSAATPVVASIIALLNDARLRAGLPAMGFLNPWLYGAAADTLNDITEGSAVGCNGIDIQNGNPLPGAAIIPFASWNATEGWDPTTGIGTPDFWKMKSRALETCAWGNVPSEIWRFPPVGGWSWKN</sequence>
<dbReference type="GO" id="GO:0006508">
    <property type="term" value="P:proteolysis"/>
    <property type="evidence" value="ECO:0007669"/>
    <property type="project" value="UniProtKB-KW"/>
</dbReference>
<dbReference type="InterPro" id="IPR015366">
    <property type="entry name" value="S53_propep"/>
</dbReference>
<dbReference type="CDD" id="cd04056">
    <property type="entry name" value="Peptidases_S53"/>
    <property type="match status" value="1"/>
</dbReference>
<evidence type="ECO:0000256" key="8">
    <source>
        <dbReference type="ARBA" id="ARBA00022729"/>
    </source>
</evidence>
<evidence type="ECO:0000256" key="11">
    <source>
        <dbReference type="ARBA" id="ARBA00022837"/>
    </source>
</evidence>
<name>N1QJD9_SPHMS</name>
<evidence type="ECO:0000256" key="3">
    <source>
        <dbReference type="ARBA" id="ARBA00004239"/>
    </source>
</evidence>
<evidence type="ECO:0000256" key="13">
    <source>
        <dbReference type="ARBA" id="ARBA00023145"/>
    </source>
</evidence>
<proteinExistence type="predicted"/>
<feature type="binding site" evidence="15">
    <location>
        <position position="580"/>
    </location>
    <ligand>
        <name>Ca(2+)</name>
        <dbReference type="ChEBI" id="CHEBI:29108"/>
    </ligand>
</feature>
<dbReference type="STRING" id="692275.N1QJD9"/>
<evidence type="ECO:0000256" key="14">
    <source>
        <dbReference type="ARBA" id="ARBA00023180"/>
    </source>
</evidence>
<dbReference type="InterPro" id="IPR000209">
    <property type="entry name" value="Peptidase_S8/S53_dom"/>
</dbReference>
<reference evidence="17 18" key="1">
    <citation type="journal article" date="2012" name="PLoS Pathog.">
        <title>Diverse lifestyles and strategies of plant pathogenesis encoded in the genomes of eighteen Dothideomycetes fungi.</title>
        <authorList>
            <person name="Ohm R.A."/>
            <person name="Feau N."/>
            <person name="Henrissat B."/>
            <person name="Schoch C.L."/>
            <person name="Horwitz B.A."/>
            <person name="Barry K.W."/>
            <person name="Condon B.J."/>
            <person name="Copeland A.C."/>
            <person name="Dhillon B."/>
            <person name="Glaser F."/>
            <person name="Hesse C.N."/>
            <person name="Kosti I."/>
            <person name="LaButti K."/>
            <person name="Lindquist E.A."/>
            <person name="Lucas S."/>
            <person name="Salamov A.A."/>
            <person name="Bradshaw R.E."/>
            <person name="Ciuffetti L."/>
            <person name="Hamelin R.C."/>
            <person name="Kema G.H.J."/>
            <person name="Lawrence C."/>
            <person name="Scott J.A."/>
            <person name="Spatafora J.W."/>
            <person name="Turgeon B.G."/>
            <person name="de Wit P.J.G.M."/>
            <person name="Zhong S."/>
            <person name="Goodwin S.B."/>
            <person name="Grigoriev I.V."/>
        </authorList>
    </citation>
    <scope>NUCLEOTIDE SEQUENCE [LARGE SCALE GENOMIC DNA]</scope>
    <source>
        <strain evidence="17 18">SO2202</strain>
    </source>
</reference>
<dbReference type="Pfam" id="PF00082">
    <property type="entry name" value="Peptidase_S8"/>
    <property type="match status" value="1"/>
</dbReference>
<keyword evidence="5" id="KW-0964">Secreted</keyword>
<dbReference type="CDD" id="cd11377">
    <property type="entry name" value="Pro-peptidase_S53"/>
    <property type="match status" value="1"/>
</dbReference>
<evidence type="ECO:0000259" key="16">
    <source>
        <dbReference type="PROSITE" id="PS51695"/>
    </source>
</evidence>
<evidence type="ECO:0000256" key="12">
    <source>
        <dbReference type="ARBA" id="ARBA00023026"/>
    </source>
</evidence>
<feature type="binding site" evidence="15">
    <location>
        <position position="582"/>
    </location>
    <ligand>
        <name>Ca(2+)</name>
        <dbReference type="ChEBI" id="CHEBI:29108"/>
    </ligand>
</feature>
<dbReference type="Gene3D" id="3.40.50.200">
    <property type="entry name" value="Peptidase S8/S53 domain"/>
    <property type="match status" value="1"/>
</dbReference>
<evidence type="ECO:0000256" key="7">
    <source>
        <dbReference type="ARBA" id="ARBA00022723"/>
    </source>
</evidence>
<gene>
    <name evidence="17" type="ORF">SEPMUDRAFT_129352</name>
</gene>
<evidence type="ECO:0000256" key="2">
    <source>
        <dbReference type="ARBA" id="ARBA00002451"/>
    </source>
</evidence>
<dbReference type="GO" id="GO:0046872">
    <property type="term" value="F:metal ion binding"/>
    <property type="evidence" value="ECO:0007669"/>
    <property type="project" value="UniProtKB-UniRule"/>
</dbReference>
<dbReference type="PANTHER" id="PTHR14218">
    <property type="entry name" value="PROTEASE S8 TRIPEPTIDYL PEPTIDASE I CLN2"/>
    <property type="match status" value="1"/>
</dbReference>
<dbReference type="PROSITE" id="PS51695">
    <property type="entry name" value="SEDOLISIN"/>
    <property type="match status" value="1"/>
</dbReference>
<dbReference type="MEROPS" id="S53.010"/>
<dbReference type="InterPro" id="IPR050819">
    <property type="entry name" value="Tripeptidyl-peptidase_I"/>
</dbReference>
<keyword evidence="13" id="KW-0865">Zymogen</keyword>
<evidence type="ECO:0000313" key="18">
    <source>
        <dbReference type="Proteomes" id="UP000016931"/>
    </source>
</evidence>
<evidence type="ECO:0000256" key="9">
    <source>
        <dbReference type="ARBA" id="ARBA00022801"/>
    </source>
</evidence>
<dbReference type="InterPro" id="IPR030400">
    <property type="entry name" value="Sedolisin_dom"/>
</dbReference>
<feature type="active site" description="Charge relay system" evidence="15">
    <location>
        <position position="502"/>
    </location>
</feature>
<comment type="cofactor">
    <cofactor evidence="15">
        <name>Ca(2+)</name>
        <dbReference type="ChEBI" id="CHEBI:29108"/>
    </cofactor>
    <text evidence="15">Binds 1 Ca(2+) ion per subunit.</text>
</comment>
<dbReference type="GeneID" id="27899419"/>
<dbReference type="GO" id="GO:0005576">
    <property type="term" value="C:extracellular region"/>
    <property type="evidence" value="ECO:0007669"/>
    <property type="project" value="UniProtKB-SubCell"/>
</dbReference>
<feature type="active site" description="Charge relay system" evidence="15">
    <location>
        <position position="273"/>
    </location>
</feature>
<dbReference type="eggNOG" id="ENOG502RXDG">
    <property type="taxonomic scope" value="Eukaryota"/>
</dbReference>
<dbReference type="SUPFAM" id="SSF54897">
    <property type="entry name" value="Protease propeptides/inhibitors"/>
    <property type="match status" value="1"/>
</dbReference>
<feature type="active site" description="Charge relay system" evidence="15">
    <location>
        <position position="277"/>
    </location>
</feature>
<feature type="domain" description="Peptidase S53" evidence="16">
    <location>
        <begin position="197"/>
        <end position="602"/>
    </location>
</feature>
<dbReference type="AlphaFoldDB" id="N1QJD9"/>
<dbReference type="GO" id="GO:0008240">
    <property type="term" value="F:tripeptidyl-peptidase activity"/>
    <property type="evidence" value="ECO:0007669"/>
    <property type="project" value="UniProtKB-EC"/>
</dbReference>
<dbReference type="SMART" id="SM00944">
    <property type="entry name" value="Pro-kuma_activ"/>
    <property type="match status" value="1"/>
</dbReference>
<evidence type="ECO:0000256" key="4">
    <source>
        <dbReference type="ARBA" id="ARBA00012462"/>
    </source>
</evidence>
<keyword evidence="12" id="KW-0843">Virulence</keyword>